<evidence type="ECO:0000313" key="2">
    <source>
        <dbReference type="Proteomes" id="UP001652504"/>
    </source>
</evidence>
<sequence length="135" mass="15571">MQTDGQTTLSPDTFVEVSNMQPEARFDYMMETLIKQGELWGLFGKNGWLMLKADDDECLPIWPHSEFAKAWEKNDFPDCEPKRISLQEFQNKWLPGMKQVNHLVLAFPLSEDEEGIVLDADEMAECIQDERDAQG</sequence>
<dbReference type="Proteomes" id="UP001652504">
    <property type="component" value="Unassembled WGS sequence"/>
</dbReference>
<gene>
    <name evidence="1" type="ORF">OE749_10935</name>
</gene>
<organism evidence="1 2">
    <name type="scientific">Fluctibacter corallii</name>
    <dbReference type="NCBI Taxonomy" id="2984329"/>
    <lineage>
        <taxon>Bacteria</taxon>
        <taxon>Pseudomonadati</taxon>
        <taxon>Pseudomonadota</taxon>
        <taxon>Gammaproteobacteria</taxon>
        <taxon>Alteromonadales</taxon>
        <taxon>Alteromonadaceae</taxon>
        <taxon>Fluctibacter</taxon>
    </lineage>
</organism>
<comment type="caution">
    <text evidence="1">The sequence shown here is derived from an EMBL/GenBank/DDBJ whole genome shotgun (WGS) entry which is preliminary data.</text>
</comment>
<dbReference type="InterPro" id="IPR021284">
    <property type="entry name" value="DUF2750"/>
</dbReference>
<evidence type="ECO:0000313" key="1">
    <source>
        <dbReference type="EMBL" id="MCV2885206.1"/>
    </source>
</evidence>
<name>A0ABT3A947_9ALTE</name>
<dbReference type="RefSeq" id="WP_263712495.1">
    <property type="nucleotide sequence ID" value="NZ_JAOWKX010000005.1"/>
</dbReference>
<accession>A0ABT3A947</accession>
<protein>
    <submittedName>
        <fullName evidence="1">DUF2750 domain-containing protein</fullName>
    </submittedName>
</protein>
<dbReference type="EMBL" id="JAOWKX010000005">
    <property type="protein sequence ID" value="MCV2885206.1"/>
    <property type="molecule type" value="Genomic_DNA"/>
</dbReference>
<reference evidence="1 2" key="1">
    <citation type="submission" date="2022-10" db="EMBL/GenBank/DDBJ databases">
        <title>Aestuariibacter sp. AA17 isolated from Montipora capitata coral fragment.</title>
        <authorList>
            <person name="Emsley S.A."/>
            <person name="Pfannmuller K.M."/>
            <person name="Loughran R.M."/>
            <person name="Shlafstein M."/>
            <person name="Papke E."/>
            <person name="Saw J.H."/>
            <person name="Ushijima B."/>
            <person name="Videau P."/>
        </authorList>
    </citation>
    <scope>NUCLEOTIDE SEQUENCE [LARGE SCALE GENOMIC DNA]</scope>
    <source>
        <strain evidence="1 2">AA17</strain>
    </source>
</reference>
<dbReference type="Pfam" id="PF11042">
    <property type="entry name" value="DUF2750"/>
    <property type="match status" value="1"/>
</dbReference>
<proteinExistence type="predicted"/>
<keyword evidence="2" id="KW-1185">Reference proteome</keyword>